<feature type="signal peptide" evidence="8">
    <location>
        <begin position="1"/>
        <end position="27"/>
    </location>
</feature>
<evidence type="ECO:0000313" key="10">
    <source>
        <dbReference type="EMBL" id="BCJ33382.1"/>
    </source>
</evidence>
<keyword evidence="5 7" id="KW-1133">Transmembrane helix</keyword>
<feature type="transmembrane region" description="Helical" evidence="7">
    <location>
        <begin position="71"/>
        <end position="94"/>
    </location>
</feature>
<dbReference type="AlphaFoldDB" id="A0A7R7HUT3"/>
<evidence type="ECO:0000256" key="5">
    <source>
        <dbReference type="ARBA" id="ARBA00022989"/>
    </source>
</evidence>
<reference evidence="10 11" key="1">
    <citation type="submission" date="2020-08" db="EMBL/GenBank/DDBJ databases">
        <title>Whole genome shotgun sequence of Actinocatenispora thailandica NBRC 105041.</title>
        <authorList>
            <person name="Komaki H."/>
            <person name="Tamura T."/>
        </authorList>
    </citation>
    <scope>NUCLEOTIDE SEQUENCE [LARGE SCALE GENOMIC DNA]</scope>
    <source>
        <strain evidence="10 11">NBRC 105041</strain>
    </source>
</reference>
<comment type="similarity">
    <text evidence="2">Belongs to the EamA transporter family.</text>
</comment>
<keyword evidence="8" id="KW-0732">Signal</keyword>
<protein>
    <recommendedName>
        <fullName evidence="9">EamA domain-containing protein</fullName>
    </recommendedName>
</protein>
<feature type="transmembrane region" description="Helical" evidence="7">
    <location>
        <begin position="37"/>
        <end position="59"/>
    </location>
</feature>
<dbReference type="Pfam" id="PF00892">
    <property type="entry name" value="EamA"/>
    <property type="match status" value="2"/>
</dbReference>
<name>A0A7R7HUT3_9ACTN</name>
<evidence type="ECO:0000256" key="1">
    <source>
        <dbReference type="ARBA" id="ARBA00004651"/>
    </source>
</evidence>
<keyword evidence="4 7" id="KW-0812">Transmembrane</keyword>
<evidence type="ECO:0000256" key="3">
    <source>
        <dbReference type="ARBA" id="ARBA00022475"/>
    </source>
</evidence>
<feature type="transmembrane region" description="Helical" evidence="7">
    <location>
        <begin position="133"/>
        <end position="154"/>
    </location>
</feature>
<evidence type="ECO:0000259" key="9">
    <source>
        <dbReference type="Pfam" id="PF00892"/>
    </source>
</evidence>
<keyword evidence="3" id="KW-1003">Cell membrane</keyword>
<evidence type="ECO:0000256" key="8">
    <source>
        <dbReference type="SAM" id="SignalP"/>
    </source>
</evidence>
<feature type="transmembrane region" description="Helical" evidence="7">
    <location>
        <begin position="106"/>
        <end position="124"/>
    </location>
</feature>
<evidence type="ECO:0000256" key="7">
    <source>
        <dbReference type="SAM" id="Phobius"/>
    </source>
</evidence>
<feature type="transmembrane region" description="Helical" evidence="7">
    <location>
        <begin position="252"/>
        <end position="270"/>
    </location>
</feature>
<feature type="transmembrane region" description="Helical" evidence="7">
    <location>
        <begin position="276"/>
        <end position="294"/>
    </location>
</feature>
<proteinExistence type="inferred from homology"/>
<evidence type="ECO:0000256" key="4">
    <source>
        <dbReference type="ARBA" id="ARBA00022692"/>
    </source>
</evidence>
<feature type="transmembrane region" description="Helical" evidence="7">
    <location>
        <begin position="220"/>
        <end position="240"/>
    </location>
</feature>
<dbReference type="RefSeq" id="WP_203960281.1">
    <property type="nucleotide sequence ID" value="NZ_AP023355.1"/>
</dbReference>
<dbReference type="SUPFAM" id="SSF103481">
    <property type="entry name" value="Multidrug resistance efflux transporter EmrE"/>
    <property type="match status" value="2"/>
</dbReference>
<dbReference type="InterPro" id="IPR051258">
    <property type="entry name" value="Diverse_Substrate_Transporter"/>
</dbReference>
<dbReference type="EMBL" id="AP023355">
    <property type="protein sequence ID" value="BCJ33382.1"/>
    <property type="molecule type" value="Genomic_DNA"/>
</dbReference>
<organism evidence="10 11">
    <name type="scientific">Actinocatenispora thailandica</name>
    <dbReference type="NCBI Taxonomy" id="227318"/>
    <lineage>
        <taxon>Bacteria</taxon>
        <taxon>Bacillati</taxon>
        <taxon>Actinomycetota</taxon>
        <taxon>Actinomycetes</taxon>
        <taxon>Micromonosporales</taxon>
        <taxon>Micromonosporaceae</taxon>
        <taxon>Actinocatenispora</taxon>
    </lineage>
</organism>
<evidence type="ECO:0000256" key="6">
    <source>
        <dbReference type="ARBA" id="ARBA00023136"/>
    </source>
</evidence>
<sequence>MSSRARRGVALAFVAAAISGVAVFVNAQGVSTAPDPTVYTTAKNLVATALLAAVAVAAVRRPGGARWRPRGARQVLGVAAVGLVGGAAAFVLFFEGLSRTSSTHAGFLQKTLVIWVAVLAVLLLHERLKARHVLAVAAIVTGLVVLEGGLAGMVADRGELMVAAATLLWSGEVIVVKLLLADLGALPLALYRMGIGVLALLGWIAVTGRWPAMLHLGPAGWAWAGVTGTLLAAYVTTWFAALSRAPAIDATAALSSAALLTAGLSALTTLAVPAPAAVAGMALLAAGAAIVVAGSRRPARPVP</sequence>
<keyword evidence="11" id="KW-1185">Reference proteome</keyword>
<dbReference type="KEGG" id="atl:Athai_08850"/>
<evidence type="ECO:0000256" key="2">
    <source>
        <dbReference type="ARBA" id="ARBA00007362"/>
    </source>
</evidence>
<dbReference type="InterPro" id="IPR000620">
    <property type="entry name" value="EamA_dom"/>
</dbReference>
<feature type="domain" description="EamA" evidence="9">
    <location>
        <begin position="157"/>
        <end position="292"/>
    </location>
</feature>
<keyword evidence="6 7" id="KW-0472">Membrane</keyword>
<feature type="domain" description="EamA" evidence="9">
    <location>
        <begin position="7"/>
        <end position="146"/>
    </location>
</feature>
<evidence type="ECO:0000313" key="11">
    <source>
        <dbReference type="Proteomes" id="UP000611640"/>
    </source>
</evidence>
<accession>A0A7R7HUT3</accession>
<feature type="transmembrane region" description="Helical" evidence="7">
    <location>
        <begin position="189"/>
        <end position="208"/>
    </location>
</feature>
<comment type="subcellular location">
    <subcellularLocation>
        <location evidence="1">Cell membrane</location>
        <topology evidence="1">Multi-pass membrane protein</topology>
    </subcellularLocation>
</comment>
<dbReference type="GO" id="GO:0005886">
    <property type="term" value="C:plasma membrane"/>
    <property type="evidence" value="ECO:0007669"/>
    <property type="project" value="UniProtKB-SubCell"/>
</dbReference>
<dbReference type="PANTHER" id="PTHR42920">
    <property type="entry name" value="OS03G0707200 PROTEIN-RELATED"/>
    <property type="match status" value="1"/>
</dbReference>
<feature type="transmembrane region" description="Helical" evidence="7">
    <location>
        <begin position="160"/>
        <end position="180"/>
    </location>
</feature>
<dbReference type="InterPro" id="IPR037185">
    <property type="entry name" value="EmrE-like"/>
</dbReference>
<feature type="chain" id="PRO_5031452955" description="EamA domain-containing protein" evidence="8">
    <location>
        <begin position="28"/>
        <end position="303"/>
    </location>
</feature>
<dbReference type="PANTHER" id="PTHR42920:SF5">
    <property type="entry name" value="EAMA DOMAIN-CONTAINING PROTEIN"/>
    <property type="match status" value="1"/>
</dbReference>
<gene>
    <name evidence="10" type="ORF">Athai_08850</name>
</gene>
<dbReference type="Proteomes" id="UP000611640">
    <property type="component" value="Chromosome"/>
</dbReference>